<name>A0A3L8DJ47_OOCBI</name>
<dbReference type="Proteomes" id="UP000279307">
    <property type="component" value="Chromosome 8"/>
</dbReference>
<dbReference type="AlphaFoldDB" id="A0A3L8DJ47"/>
<evidence type="ECO:0000313" key="1">
    <source>
        <dbReference type="EMBL" id="RLU19959.1"/>
    </source>
</evidence>
<proteinExistence type="predicted"/>
<evidence type="ECO:0000313" key="2">
    <source>
        <dbReference type="Proteomes" id="UP000279307"/>
    </source>
</evidence>
<reference evidence="1 2" key="1">
    <citation type="journal article" date="2018" name="Genome Res.">
        <title>The genomic architecture and molecular evolution of ant odorant receptors.</title>
        <authorList>
            <person name="McKenzie S.K."/>
            <person name="Kronauer D.J.C."/>
        </authorList>
    </citation>
    <scope>NUCLEOTIDE SEQUENCE [LARGE SCALE GENOMIC DNA]</scope>
    <source>
        <strain evidence="1">Clonal line C1</strain>
    </source>
</reference>
<protein>
    <submittedName>
        <fullName evidence="1">Uncharacterized protein</fullName>
    </submittedName>
</protein>
<sequence length="102" mass="11780">MRFIRAFYTHPWQSDFLVRISFVIEHCKRVIVIVQSITGVVIQRGEVCNNEHIDSISGELDARLPERENYKSGVHMDLTHQLYMDPPGFINSSYQCQSVNPA</sequence>
<comment type="caution">
    <text evidence="1">The sequence shown here is derived from an EMBL/GenBank/DDBJ whole genome shotgun (WGS) entry which is preliminary data.</text>
</comment>
<dbReference type="EMBL" id="QOIP01000008">
    <property type="protein sequence ID" value="RLU19959.1"/>
    <property type="molecule type" value="Genomic_DNA"/>
</dbReference>
<accession>A0A3L8DJ47</accession>
<organism evidence="1 2">
    <name type="scientific">Ooceraea biroi</name>
    <name type="common">Clonal raider ant</name>
    <name type="synonym">Cerapachys biroi</name>
    <dbReference type="NCBI Taxonomy" id="2015173"/>
    <lineage>
        <taxon>Eukaryota</taxon>
        <taxon>Metazoa</taxon>
        <taxon>Ecdysozoa</taxon>
        <taxon>Arthropoda</taxon>
        <taxon>Hexapoda</taxon>
        <taxon>Insecta</taxon>
        <taxon>Pterygota</taxon>
        <taxon>Neoptera</taxon>
        <taxon>Endopterygota</taxon>
        <taxon>Hymenoptera</taxon>
        <taxon>Apocrita</taxon>
        <taxon>Aculeata</taxon>
        <taxon>Formicoidea</taxon>
        <taxon>Formicidae</taxon>
        <taxon>Dorylinae</taxon>
        <taxon>Ooceraea</taxon>
    </lineage>
</organism>
<gene>
    <name evidence="1" type="ORF">DMN91_008518</name>
</gene>